<keyword evidence="1" id="KW-0732">Signal</keyword>
<dbReference type="InterPro" id="IPR012674">
    <property type="entry name" value="Calycin"/>
</dbReference>
<dbReference type="SUPFAM" id="SSF50814">
    <property type="entry name" value="Lipocalins"/>
    <property type="match status" value="1"/>
</dbReference>
<evidence type="ECO:0000256" key="2">
    <source>
        <dbReference type="ARBA" id="ARBA00022833"/>
    </source>
</evidence>
<dbReference type="GO" id="GO:0008270">
    <property type="term" value="F:zinc ion binding"/>
    <property type="evidence" value="ECO:0007669"/>
    <property type="project" value="InterPro"/>
</dbReference>
<dbReference type="InterPro" id="IPR015304">
    <property type="entry name" value="ZinT_dom"/>
</dbReference>
<dbReference type="PROSITE" id="PS51257">
    <property type="entry name" value="PROKAR_LIPOPROTEIN"/>
    <property type="match status" value="1"/>
</dbReference>
<gene>
    <name evidence="5" type="ORF">IV74_GL001214</name>
</gene>
<organism evidence="5 6">
    <name type="scientific">Carnobacterium divergens DSM 20623</name>
    <dbReference type="NCBI Taxonomy" id="1449336"/>
    <lineage>
        <taxon>Bacteria</taxon>
        <taxon>Bacillati</taxon>
        <taxon>Bacillota</taxon>
        <taxon>Bacilli</taxon>
        <taxon>Lactobacillales</taxon>
        <taxon>Carnobacteriaceae</taxon>
        <taxon>Carnobacterium</taxon>
    </lineage>
</organism>
<evidence type="ECO:0000256" key="3">
    <source>
        <dbReference type="SAM" id="MobiDB-lite"/>
    </source>
</evidence>
<proteinExistence type="predicted"/>
<dbReference type="eggNOG" id="COG3443">
    <property type="taxonomic scope" value="Bacteria"/>
</dbReference>
<dbReference type="GeneID" id="89589716"/>
<feature type="compositionally biased region" description="Basic and acidic residues" evidence="3">
    <location>
        <begin position="26"/>
        <end position="44"/>
    </location>
</feature>
<protein>
    <submittedName>
        <fullName evidence="5">Metal ABC transporter substrate binding protein</fullName>
    </submittedName>
</protein>
<sequence length="227" mass="26296">MKKKMALVLVMIVAIVSTGCIKNEKTKKTETSSSQLEKKETETHSHHHATKASEGIFEDNEVKERSISDWQGSWKSIYPYLVDGSLDEVFKEKAKTGDKTVDEYKKYYESGYKSDIEAIDVYNNKMAYLVNGEWQEAEYESAGYQILTYESGKKGVRYLFTSKTEETQAPKYVQFSDHLIEPHKSGHFHIYMGNESHEALLTEMTNWPTFFPSKMSKKEIIHDMLYH</sequence>
<evidence type="ECO:0000256" key="1">
    <source>
        <dbReference type="ARBA" id="ARBA00022729"/>
    </source>
</evidence>
<dbReference type="Proteomes" id="UP000051658">
    <property type="component" value="Unassembled WGS sequence"/>
</dbReference>
<feature type="domain" description="ZinT" evidence="4">
    <location>
        <begin position="50"/>
        <end position="227"/>
    </location>
</feature>
<dbReference type="RefSeq" id="WP_034568254.1">
    <property type="nucleotide sequence ID" value="NZ_JQBS01000001.1"/>
</dbReference>
<name>A0A0R2I646_CARDV</name>
<evidence type="ECO:0000313" key="6">
    <source>
        <dbReference type="Proteomes" id="UP000051658"/>
    </source>
</evidence>
<dbReference type="Gene3D" id="2.40.128.20">
    <property type="match status" value="1"/>
</dbReference>
<dbReference type="PATRIC" id="fig|1449336.4.peg.1240"/>
<reference evidence="5 6" key="1">
    <citation type="journal article" date="2015" name="Genome Announc.">
        <title>Expanding the biotechnology potential of lactobacilli through comparative genomics of 213 strains and associated genera.</title>
        <authorList>
            <person name="Sun Z."/>
            <person name="Harris H.M."/>
            <person name="McCann A."/>
            <person name="Guo C."/>
            <person name="Argimon S."/>
            <person name="Zhang W."/>
            <person name="Yang X."/>
            <person name="Jeffery I.B."/>
            <person name="Cooney J.C."/>
            <person name="Kagawa T.F."/>
            <person name="Liu W."/>
            <person name="Song Y."/>
            <person name="Salvetti E."/>
            <person name="Wrobel A."/>
            <person name="Rasinkangas P."/>
            <person name="Parkhill J."/>
            <person name="Rea M.C."/>
            <person name="O'Sullivan O."/>
            <person name="Ritari J."/>
            <person name="Douillard F.P."/>
            <person name="Paul Ross R."/>
            <person name="Yang R."/>
            <person name="Briner A.E."/>
            <person name="Felis G.E."/>
            <person name="de Vos W.M."/>
            <person name="Barrangou R."/>
            <person name="Klaenhammer T.R."/>
            <person name="Caufield P.W."/>
            <person name="Cui Y."/>
            <person name="Zhang H."/>
            <person name="O'Toole P.W."/>
        </authorList>
    </citation>
    <scope>NUCLEOTIDE SEQUENCE [LARGE SCALE GENOMIC DNA]</scope>
    <source>
        <strain evidence="5 6">DSM 20623</strain>
    </source>
</reference>
<keyword evidence="6" id="KW-1185">Reference proteome</keyword>
<comment type="caution">
    <text evidence="5">The sequence shown here is derived from an EMBL/GenBank/DDBJ whole genome shotgun (WGS) entry which is preliminary data.</text>
</comment>
<dbReference type="AlphaFoldDB" id="A0A0R2I646"/>
<dbReference type="Pfam" id="PF09223">
    <property type="entry name" value="ZinT"/>
    <property type="match status" value="1"/>
</dbReference>
<dbReference type="EMBL" id="JQBS01000001">
    <property type="protein sequence ID" value="KRN57957.1"/>
    <property type="molecule type" value="Genomic_DNA"/>
</dbReference>
<feature type="region of interest" description="Disordered" evidence="3">
    <location>
        <begin position="26"/>
        <end position="55"/>
    </location>
</feature>
<evidence type="ECO:0000313" key="5">
    <source>
        <dbReference type="EMBL" id="KRN57957.1"/>
    </source>
</evidence>
<accession>A0A0R2I646</accession>
<evidence type="ECO:0000259" key="4">
    <source>
        <dbReference type="Pfam" id="PF09223"/>
    </source>
</evidence>
<keyword evidence="2" id="KW-0862">Zinc</keyword>